<feature type="coiled-coil region" evidence="1">
    <location>
        <begin position="376"/>
        <end position="530"/>
    </location>
</feature>
<dbReference type="Bgee" id="ENSOANG00000009727">
    <property type="expression patterns" value="Expressed in testis and 7 other cell types or tissues"/>
</dbReference>
<name>F6ZUN5_ORNAN</name>
<dbReference type="GeneTree" id="ENSGT00940000165031"/>
<dbReference type="Ensembl" id="ENSOANT00000015437.3">
    <property type="protein sequence ID" value="ENSOANP00000015434.3"/>
    <property type="gene ID" value="ENSOANG00000009727.3"/>
</dbReference>
<dbReference type="InterPro" id="IPR031476">
    <property type="entry name" value="DUF4686"/>
</dbReference>
<protein>
    <recommendedName>
        <fullName evidence="5">Coiled-coil domain containing 30</fullName>
    </recommendedName>
</protein>
<reference evidence="3 4" key="1">
    <citation type="journal article" date="2008" name="Nature">
        <title>Genome analysis of the platypus reveals unique signatures of evolution.</title>
        <authorList>
            <person name="Warren W.C."/>
            <person name="Hillier L.W."/>
            <person name="Marshall Graves J.A."/>
            <person name="Birney E."/>
            <person name="Ponting C.P."/>
            <person name="Grutzner F."/>
            <person name="Belov K."/>
            <person name="Miller W."/>
            <person name="Clarke L."/>
            <person name="Chinwalla A.T."/>
            <person name="Yang S.P."/>
            <person name="Heger A."/>
            <person name="Locke D.P."/>
            <person name="Miethke P."/>
            <person name="Waters P.D."/>
            <person name="Veyrunes F."/>
            <person name="Fulton L."/>
            <person name="Fulton B."/>
            <person name="Graves T."/>
            <person name="Wallis J."/>
            <person name="Puente X.S."/>
            <person name="Lopez-Otin C."/>
            <person name="Ordonez G.R."/>
            <person name="Eichler E.E."/>
            <person name="Chen L."/>
            <person name="Cheng Z."/>
            <person name="Deakin J.E."/>
            <person name="Alsop A."/>
            <person name="Thompson K."/>
            <person name="Kirby P."/>
            <person name="Papenfuss A.T."/>
            <person name="Wakefield M.J."/>
            <person name="Olender T."/>
            <person name="Lancet D."/>
            <person name="Huttley G.A."/>
            <person name="Smit A.F."/>
            <person name="Pask A."/>
            <person name="Temple-Smith P."/>
            <person name="Batzer M.A."/>
            <person name="Walker J.A."/>
            <person name="Konkel M.K."/>
            <person name="Harris R.S."/>
            <person name="Whittington C.M."/>
            <person name="Wong E.S."/>
            <person name="Gemmell N.J."/>
            <person name="Buschiazzo E."/>
            <person name="Vargas Jentzsch I.M."/>
            <person name="Merkel A."/>
            <person name="Schmitz J."/>
            <person name="Zemann A."/>
            <person name="Churakov G."/>
            <person name="Kriegs J.O."/>
            <person name="Brosius J."/>
            <person name="Murchison E.P."/>
            <person name="Sachidanandam R."/>
            <person name="Smith C."/>
            <person name="Hannon G.J."/>
            <person name="Tsend-Ayush E."/>
            <person name="McMillan D."/>
            <person name="Attenborough R."/>
            <person name="Rens W."/>
            <person name="Ferguson-Smith M."/>
            <person name="Lefevre C.M."/>
            <person name="Sharp J.A."/>
            <person name="Nicholas K.R."/>
            <person name="Ray D.A."/>
            <person name="Kube M."/>
            <person name="Reinhardt R."/>
            <person name="Pringle T.H."/>
            <person name="Taylor J."/>
            <person name="Jones R.C."/>
            <person name="Nixon B."/>
            <person name="Dacheux J.L."/>
            <person name="Niwa H."/>
            <person name="Sekita Y."/>
            <person name="Huang X."/>
            <person name="Stark A."/>
            <person name="Kheradpour P."/>
            <person name="Kellis M."/>
            <person name="Flicek P."/>
            <person name="Chen Y."/>
            <person name="Webber C."/>
            <person name="Hardison R."/>
            <person name="Nelson J."/>
            <person name="Hallsworth-Pepin K."/>
            <person name="Delehaunty K."/>
            <person name="Markovic C."/>
            <person name="Minx P."/>
            <person name="Feng Y."/>
            <person name="Kremitzki C."/>
            <person name="Mitreva M."/>
            <person name="Glasscock J."/>
            <person name="Wylie T."/>
            <person name="Wohldmann P."/>
            <person name="Thiru P."/>
            <person name="Nhan M.N."/>
            <person name="Pohl C.S."/>
            <person name="Smith S.M."/>
            <person name="Hou S."/>
            <person name="Nefedov M."/>
            <person name="de Jong P.J."/>
            <person name="Renfree M.B."/>
            <person name="Mardis E.R."/>
            <person name="Wilson R.K."/>
        </authorList>
    </citation>
    <scope>NUCLEOTIDE SEQUENCE [LARGE SCALE GENOMIC DNA]</scope>
    <source>
        <strain evidence="3 4">Glennie</strain>
    </source>
</reference>
<feature type="compositionally biased region" description="Basic and acidic residues" evidence="2">
    <location>
        <begin position="163"/>
        <end position="173"/>
    </location>
</feature>
<feature type="region of interest" description="Disordered" evidence="2">
    <location>
        <begin position="674"/>
        <end position="701"/>
    </location>
</feature>
<dbReference type="HOGENOM" id="CLU_022791_0_0_1"/>
<evidence type="ECO:0000313" key="3">
    <source>
        <dbReference type="Ensembl" id="ENSOANP00000015434.3"/>
    </source>
</evidence>
<feature type="compositionally biased region" description="Basic and acidic residues" evidence="2">
    <location>
        <begin position="1130"/>
        <end position="1139"/>
    </location>
</feature>
<sequence length="1180" mass="137662">MEKVQLEDVLHHLRKEGIDPHATAEEQLCYVWSLFQHSEGRLRSATQDLEDLKLKQAEEMKEVENYVTHIRNLTEEREALTTDFEKEKEQLKLEVQGLQLQREAQLKEVEEMLDREDLPEIAHSSPSEQIAYLLVERTALLEKLELADPKLESSSHEGSGLPEVHHQGDLKHARQTLEAELQQQRESTQRTRDILTKCHYEELEKEKTLRKCVERDVEEATGRLQMAHQEIRRLTDELDSKRKEQSKLELALESAQQEIKKLEENMSKYKDSDSVDLQKAKERNQSLDKEILALHSRVQTLDSERNEFVELVAKLKEEIRKYQENEKAGLLFPRQNASLEHTMQDKKNKERKCFECEADPNQHSHEMLHKRCQKAIEERECRNAELLYKLQKLEREHEDLVERNEELESILGETQCQTKEEREYFECETERLQRKISSLEAELSKVQKGTSESSQETVKKVQDFQEILKMNQEKMEILESKLSEEREWRQQLVSDLDTAQKGLKARNEELQNSESELMCLYKEIQRAAEDQDFLNATHAVLQRKNSLLKIKVLKLSRDYEQLSLLIMGEKAADKCFLSIENPFKEPMTKAQILEEQSPGTERRQFCAEVAGSNKHVAMEDEVKGDSSQKERQREERLQVSRDVHVEGPLGCSTSEEVVSLSEETSHLSDQFLQFRSSGDSTDDSSKQPPSGEASPQQQREELQQLRQDFLRIQNLCSSAERELRYERGKSSDLKQHNALLQQENTKVKAELKQVQLKLSESTKMYSSLTGKWEHCQQNIKELELEVRKQTEKTQSQNDLEEQLSQEKARFADAEKMRLELQQNLKDSLQKFSRVEVEKNQLMGKMKEARENEEKLKQHYQEEQQQRKFLDQTIQTLQQQIQFLRDRETLLEQTVVQQQLKIKEHQALLQELEDEKKISDEHLHCQKNRQKLSEQLSALQQEKETQHEKYSEFLNQFDAHVRKYNEKQLHLKAKVRRAKESFVHEVRQRDDTIKQLEHEIEIMRKQLEKGEEFHSQIIAKNETLLRENWKLLDELSVQEEVAKDSKLIITSIQNRVFFLDEENKRLQEGTLRLSQQVSLLERILRNIHSSSVEEITLSVSSGCQLFSKNLPLPPVSSFSAPGLIEPLKSLKASEEPRSEEATGSSKTSLSVSESQCSEAGYLNVASPEGRPGVRGKGKAVS</sequence>
<keyword evidence="4" id="KW-1185">Reference proteome</keyword>
<evidence type="ECO:0000313" key="4">
    <source>
        <dbReference type="Proteomes" id="UP000002279"/>
    </source>
</evidence>
<dbReference type="eggNOG" id="ENOG502QWNQ">
    <property type="taxonomic scope" value="Eukaryota"/>
</dbReference>
<evidence type="ECO:0008006" key="5">
    <source>
        <dbReference type="Google" id="ProtNLM"/>
    </source>
</evidence>
<feature type="coiled-coil region" evidence="1">
    <location>
        <begin position="35"/>
        <end position="115"/>
    </location>
</feature>
<feature type="region of interest" description="Disordered" evidence="2">
    <location>
        <begin position="616"/>
        <end position="649"/>
    </location>
</feature>
<dbReference type="Proteomes" id="UP000002279">
    <property type="component" value="Chromosome 5"/>
</dbReference>
<feature type="region of interest" description="Disordered" evidence="2">
    <location>
        <begin position="1128"/>
        <end position="1180"/>
    </location>
</feature>
<dbReference type="AlphaFoldDB" id="F6ZUN5"/>
<feature type="coiled-coil region" evidence="1">
    <location>
        <begin position="210"/>
        <end position="325"/>
    </location>
</feature>
<organism evidence="3 4">
    <name type="scientific">Ornithorhynchus anatinus</name>
    <name type="common">Duckbill platypus</name>
    <dbReference type="NCBI Taxonomy" id="9258"/>
    <lineage>
        <taxon>Eukaryota</taxon>
        <taxon>Metazoa</taxon>
        <taxon>Chordata</taxon>
        <taxon>Craniata</taxon>
        <taxon>Vertebrata</taxon>
        <taxon>Euteleostomi</taxon>
        <taxon>Mammalia</taxon>
        <taxon>Monotremata</taxon>
        <taxon>Ornithorhynchidae</taxon>
        <taxon>Ornithorhynchus</taxon>
    </lineage>
</organism>
<evidence type="ECO:0000256" key="2">
    <source>
        <dbReference type="SAM" id="MobiDB-lite"/>
    </source>
</evidence>
<feature type="coiled-coil region" evidence="1">
    <location>
        <begin position="702"/>
        <end position="955"/>
    </location>
</feature>
<dbReference type="PANTHER" id="PTHR34479:SF1">
    <property type="entry name" value="COILED-COIL DOMAIN-CONTAINING PROTEIN 30"/>
    <property type="match status" value="1"/>
</dbReference>
<reference evidence="3" key="3">
    <citation type="submission" date="2025-09" db="UniProtKB">
        <authorList>
            <consortium name="Ensembl"/>
        </authorList>
    </citation>
    <scope>IDENTIFICATION</scope>
    <source>
        <strain evidence="3">Glennie</strain>
    </source>
</reference>
<feature type="compositionally biased region" description="Polar residues" evidence="2">
    <location>
        <begin position="1140"/>
        <end position="1156"/>
    </location>
</feature>
<feature type="coiled-coil region" evidence="1">
    <location>
        <begin position="985"/>
        <end position="1012"/>
    </location>
</feature>
<proteinExistence type="predicted"/>
<dbReference type="PANTHER" id="PTHR34479">
    <property type="entry name" value="COILED-COIL DOMAIN-CONTAINING PROTEIN 30"/>
    <property type="match status" value="1"/>
</dbReference>
<feature type="compositionally biased region" description="Basic and acidic residues" evidence="2">
    <location>
        <begin position="616"/>
        <end position="645"/>
    </location>
</feature>
<gene>
    <name evidence="3" type="primary">LOC100074041</name>
</gene>
<dbReference type="InterPro" id="IPR052825">
    <property type="entry name" value="CCD-Prefoldin_beta-like"/>
</dbReference>
<reference evidence="3" key="2">
    <citation type="submission" date="2025-08" db="UniProtKB">
        <authorList>
            <consortium name="Ensembl"/>
        </authorList>
    </citation>
    <scope>IDENTIFICATION</scope>
    <source>
        <strain evidence="3">Glennie</strain>
    </source>
</reference>
<evidence type="ECO:0000256" key="1">
    <source>
        <dbReference type="SAM" id="Coils"/>
    </source>
</evidence>
<accession>F6ZUN5</accession>
<keyword evidence="1" id="KW-0175">Coiled coil</keyword>
<feature type="region of interest" description="Disordered" evidence="2">
    <location>
        <begin position="151"/>
        <end position="173"/>
    </location>
</feature>
<dbReference type="Pfam" id="PF15742">
    <property type="entry name" value="DUF4686"/>
    <property type="match status" value="1"/>
</dbReference>